<keyword evidence="2" id="KW-1185">Reference proteome</keyword>
<organism evidence="1 2">
    <name type="scientific">Malus domestica</name>
    <name type="common">Apple</name>
    <name type="synonym">Pyrus malus</name>
    <dbReference type="NCBI Taxonomy" id="3750"/>
    <lineage>
        <taxon>Eukaryota</taxon>
        <taxon>Viridiplantae</taxon>
        <taxon>Streptophyta</taxon>
        <taxon>Embryophyta</taxon>
        <taxon>Tracheophyta</taxon>
        <taxon>Spermatophyta</taxon>
        <taxon>Magnoliopsida</taxon>
        <taxon>eudicotyledons</taxon>
        <taxon>Gunneridae</taxon>
        <taxon>Pentapetalae</taxon>
        <taxon>rosids</taxon>
        <taxon>fabids</taxon>
        <taxon>Rosales</taxon>
        <taxon>Rosaceae</taxon>
        <taxon>Amygdaloideae</taxon>
        <taxon>Maleae</taxon>
        <taxon>Malus</taxon>
    </lineage>
</organism>
<comment type="caution">
    <text evidence="1">The sequence shown here is derived from an EMBL/GenBank/DDBJ whole genome shotgun (WGS) entry which is preliminary data.</text>
</comment>
<evidence type="ECO:0000313" key="2">
    <source>
        <dbReference type="Proteomes" id="UP000290289"/>
    </source>
</evidence>
<name>A0A498J5R2_MALDO</name>
<gene>
    <name evidence="1" type="ORF">DVH24_031931</name>
</gene>
<dbReference type="AlphaFoldDB" id="A0A498J5R2"/>
<dbReference type="EMBL" id="RDQH01000335">
    <property type="protein sequence ID" value="RXH89574.1"/>
    <property type="molecule type" value="Genomic_DNA"/>
</dbReference>
<reference evidence="1 2" key="1">
    <citation type="submission" date="2018-10" db="EMBL/GenBank/DDBJ databases">
        <title>A high-quality apple genome assembly.</title>
        <authorList>
            <person name="Hu J."/>
        </authorList>
    </citation>
    <scope>NUCLEOTIDE SEQUENCE [LARGE SCALE GENOMIC DNA]</scope>
    <source>
        <strain evidence="2">cv. HFTH1</strain>
        <tissue evidence="1">Young leaf</tissue>
    </source>
</reference>
<accession>A0A498J5R2</accession>
<protein>
    <submittedName>
        <fullName evidence="1">Uncharacterized protein</fullName>
    </submittedName>
</protein>
<evidence type="ECO:0000313" key="1">
    <source>
        <dbReference type="EMBL" id="RXH89574.1"/>
    </source>
</evidence>
<sequence>MLRVSFFFKACIQDSEQAFIQDSEHRLLESLLMIVMADLSIFRLEDATMIQRFRKKKGGGRHKKTLKKTIRKDIEYLKLTEDSVQNRTQ</sequence>
<proteinExistence type="predicted"/>
<dbReference type="Proteomes" id="UP000290289">
    <property type="component" value="Chromosome 9"/>
</dbReference>